<dbReference type="OrthoDB" id="5399138at2759"/>
<dbReference type="Gene3D" id="1.20.1250.20">
    <property type="entry name" value="MFS general substrate transporter like domains"/>
    <property type="match status" value="1"/>
</dbReference>
<feature type="transmembrane region" description="Helical" evidence="8">
    <location>
        <begin position="426"/>
        <end position="446"/>
    </location>
</feature>
<keyword evidence="6 8" id="KW-0472">Membrane</keyword>
<feature type="transmembrane region" description="Helical" evidence="8">
    <location>
        <begin position="287"/>
        <end position="312"/>
    </location>
</feature>
<dbReference type="InterPro" id="IPR050360">
    <property type="entry name" value="MFS_Sugar_Transporters"/>
</dbReference>
<dbReference type="InterPro" id="IPR020846">
    <property type="entry name" value="MFS_dom"/>
</dbReference>
<dbReference type="InterPro" id="IPR036259">
    <property type="entry name" value="MFS_trans_sf"/>
</dbReference>
<accession>A0A8H3F485</accession>
<dbReference type="InterPro" id="IPR005828">
    <property type="entry name" value="MFS_sugar_transport-like"/>
</dbReference>
<organism evidence="10 11">
    <name type="scientific">Heterodermia speciosa</name>
    <dbReference type="NCBI Taxonomy" id="116794"/>
    <lineage>
        <taxon>Eukaryota</taxon>
        <taxon>Fungi</taxon>
        <taxon>Dikarya</taxon>
        <taxon>Ascomycota</taxon>
        <taxon>Pezizomycotina</taxon>
        <taxon>Lecanoromycetes</taxon>
        <taxon>OSLEUM clade</taxon>
        <taxon>Lecanoromycetidae</taxon>
        <taxon>Caliciales</taxon>
        <taxon>Physciaceae</taxon>
        <taxon>Heterodermia</taxon>
    </lineage>
</organism>
<feature type="domain" description="Major facilitator superfamily (MFS) profile" evidence="9">
    <location>
        <begin position="16"/>
        <end position="476"/>
    </location>
</feature>
<keyword evidence="11" id="KW-1185">Reference proteome</keyword>
<protein>
    <recommendedName>
        <fullName evidence="9">Major facilitator superfamily (MFS) profile domain-containing protein</fullName>
    </recommendedName>
</protein>
<feature type="transmembrane region" description="Helical" evidence="8">
    <location>
        <begin position="386"/>
        <end position="405"/>
    </location>
</feature>
<dbReference type="InterPro" id="IPR003663">
    <property type="entry name" value="Sugar/inositol_transpt"/>
</dbReference>
<comment type="caution">
    <text evidence="10">The sequence shown here is derived from an EMBL/GenBank/DDBJ whole genome shotgun (WGS) entry which is preliminary data.</text>
</comment>
<evidence type="ECO:0000313" key="11">
    <source>
        <dbReference type="Proteomes" id="UP000664521"/>
    </source>
</evidence>
<keyword evidence="4 8" id="KW-0812">Transmembrane</keyword>
<keyword evidence="5 8" id="KW-1133">Transmembrane helix</keyword>
<evidence type="ECO:0000256" key="5">
    <source>
        <dbReference type="ARBA" id="ARBA00022989"/>
    </source>
</evidence>
<name>A0A8H3F485_9LECA</name>
<evidence type="ECO:0000256" key="2">
    <source>
        <dbReference type="ARBA" id="ARBA00010992"/>
    </source>
</evidence>
<dbReference type="GO" id="GO:0016020">
    <property type="term" value="C:membrane"/>
    <property type="evidence" value="ECO:0007669"/>
    <property type="project" value="UniProtKB-SubCell"/>
</dbReference>
<evidence type="ECO:0000259" key="9">
    <source>
        <dbReference type="PROSITE" id="PS50850"/>
    </source>
</evidence>
<feature type="transmembrane region" description="Helical" evidence="8">
    <location>
        <begin position="54"/>
        <end position="76"/>
    </location>
</feature>
<evidence type="ECO:0000256" key="1">
    <source>
        <dbReference type="ARBA" id="ARBA00004141"/>
    </source>
</evidence>
<evidence type="ECO:0000256" key="8">
    <source>
        <dbReference type="SAM" id="Phobius"/>
    </source>
</evidence>
<evidence type="ECO:0000256" key="6">
    <source>
        <dbReference type="ARBA" id="ARBA00023136"/>
    </source>
</evidence>
<evidence type="ECO:0000256" key="4">
    <source>
        <dbReference type="ARBA" id="ARBA00022692"/>
    </source>
</evidence>
<comment type="subcellular location">
    <subcellularLocation>
        <location evidence="1">Membrane</location>
        <topology evidence="1">Multi-pass membrane protein</topology>
    </subcellularLocation>
</comment>
<gene>
    <name evidence="10" type="ORF">HETSPECPRED_003694</name>
</gene>
<dbReference type="PROSITE" id="PS00217">
    <property type="entry name" value="SUGAR_TRANSPORT_2"/>
    <property type="match status" value="1"/>
</dbReference>
<feature type="transmembrane region" description="Helical" evidence="8">
    <location>
        <begin position="324"/>
        <end position="345"/>
    </location>
</feature>
<dbReference type="PANTHER" id="PTHR48022">
    <property type="entry name" value="PLASTIDIC GLUCOSE TRANSPORTER 4"/>
    <property type="match status" value="1"/>
</dbReference>
<reference evidence="10" key="1">
    <citation type="submission" date="2021-03" db="EMBL/GenBank/DDBJ databases">
        <authorList>
            <person name="Tagirdzhanova G."/>
        </authorList>
    </citation>
    <scope>NUCLEOTIDE SEQUENCE</scope>
</reference>
<keyword evidence="3 7" id="KW-0813">Transport</keyword>
<feature type="transmembrane region" description="Helical" evidence="8">
    <location>
        <begin position="452"/>
        <end position="472"/>
    </location>
</feature>
<feature type="transmembrane region" description="Helical" evidence="8">
    <location>
        <begin position="354"/>
        <end position="374"/>
    </location>
</feature>
<dbReference type="NCBIfam" id="TIGR00879">
    <property type="entry name" value="SP"/>
    <property type="match status" value="1"/>
</dbReference>
<dbReference type="FunFam" id="1.20.1250.20:FF:000134">
    <property type="entry name" value="MFS sugar transporter protein"/>
    <property type="match status" value="1"/>
</dbReference>
<dbReference type="InterPro" id="IPR005829">
    <property type="entry name" value="Sugar_transporter_CS"/>
</dbReference>
<dbReference type="GO" id="GO:0005351">
    <property type="term" value="F:carbohydrate:proton symporter activity"/>
    <property type="evidence" value="ECO:0007669"/>
    <property type="project" value="TreeGrafter"/>
</dbReference>
<sequence length="526" mass="56479">MHLPRSFKRPPRYVLVSFLTSFGGFLFGMDTGIIGPVTVMTEYISRFGTQSAVVHGAIVSSILVPAALSGFLAGYVADLFGRPRCIAVGALIFGLGAAFEGGAVTLAMFVAGRCIEGFGEGLYLGTLVVYICEITPPSQRGPLTTGPQLLLTFGLLAGYFTCYGTANLHSSLSWRTPFIILSSLSVLFSLVSALCLVQSPRWLTLRGQQAEAAAAWNMLQVDEASRESQKTEDREKIAAHEAHDSMKFTDVADSKKAILPDNNGLKNRKSVSRVFDAFSADVRARTFLAVFIMSMQQLSGIDGMLYYAPLIFQQAGINNAEASFLASGVSAIVILVATIPATIFADKWGRRSSVVAGGLSMGITMLLIGALYAAGAVHTSTGAARWVVIVAVYVYVVFFCISWSVSCKVYAAEVQPQKTRASATNLAHGANWVTNFVVALTTPVLLSRSDSGAYFLWAGCLLLTAVVCAIFMPETKGRSLDEIEMAFREETMGSQARQKIYSGLFRLKSLRNAGKTRVSSGGIERA</sequence>
<feature type="transmembrane region" description="Helical" evidence="8">
    <location>
        <begin position="178"/>
        <end position="197"/>
    </location>
</feature>
<evidence type="ECO:0000256" key="3">
    <source>
        <dbReference type="ARBA" id="ARBA00022448"/>
    </source>
</evidence>
<proteinExistence type="inferred from homology"/>
<dbReference type="SUPFAM" id="SSF103473">
    <property type="entry name" value="MFS general substrate transporter"/>
    <property type="match status" value="1"/>
</dbReference>
<feature type="transmembrane region" description="Helical" evidence="8">
    <location>
        <begin position="12"/>
        <end position="34"/>
    </location>
</feature>
<dbReference type="PROSITE" id="PS50850">
    <property type="entry name" value="MFS"/>
    <property type="match status" value="1"/>
</dbReference>
<dbReference type="AlphaFoldDB" id="A0A8H3F485"/>
<evidence type="ECO:0000256" key="7">
    <source>
        <dbReference type="RuleBase" id="RU003346"/>
    </source>
</evidence>
<evidence type="ECO:0000313" key="10">
    <source>
        <dbReference type="EMBL" id="CAF9918192.1"/>
    </source>
</evidence>
<dbReference type="Proteomes" id="UP000664521">
    <property type="component" value="Unassembled WGS sequence"/>
</dbReference>
<comment type="similarity">
    <text evidence="2 7">Belongs to the major facilitator superfamily. Sugar transporter (TC 2.A.1.1) family.</text>
</comment>
<feature type="transmembrane region" description="Helical" evidence="8">
    <location>
        <begin position="88"/>
        <end position="111"/>
    </location>
</feature>
<dbReference type="Pfam" id="PF00083">
    <property type="entry name" value="Sugar_tr"/>
    <property type="match status" value="1"/>
</dbReference>
<dbReference type="EMBL" id="CAJPDS010000021">
    <property type="protein sequence ID" value="CAF9918192.1"/>
    <property type="molecule type" value="Genomic_DNA"/>
</dbReference>
<dbReference type="PRINTS" id="PR00171">
    <property type="entry name" value="SUGRTRNSPORT"/>
</dbReference>
<dbReference type="PANTHER" id="PTHR48022:SF2">
    <property type="entry name" value="PLASTIDIC GLUCOSE TRANSPORTER 4"/>
    <property type="match status" value="1"/>
</dbReference>